<feature type="chain" id="PRO_5003712112" evidence="4">
    <location>
        <begin position="26"/>
        <end position="257"/>
    </location>
</feature>
<feature type="signal peptide" evidence="4">
    <location>
        <begin position="1"/>
        <end position="25"/>
    </location>
</feature>
<protein>
    <submittedName>
        <fullName evidence="6">29.4 kDa salivary protein SP08</fullName>
    </submittedName>
</protein>
<comment type="subcellular location">
    <subcellularLocation>
        <location evidence="1">Secreted</location>
    </subcellularLocation>
</comment>
<name>I7LR89_PHLPE</name>
<feature type="region of interest" description="Disordered" evidence="3">
    <location>
        <begin position="73"/>
        <end position="149"/>
    </location>
</feature>
<gene>
    <name evidence="6" type="primary">sp08</name>
</gene>
<dbReference type="EMBL" id="HE974347">
    <property type="protein sequence ID" value="CCK33662.1"/>
    <property type="molecule type" value="mRNA"/>
</dbReference>
<keyword evidence="2" id="KW-0964">Secreted</keyword>
<sequence>MIVKGLLGVFLVILLVCVTEQGVDGYHRANGDYGYSYENRHHVVNGDEEEHEIKHTNSRKFDDDDYLLSHGYAAYDDEDDEDERQGYSRGGGGAGDSSRDPGFYRRGSQEQSYDTHSGQTAPGYSESSEYEHSGDYDNSHNQQYSSTPSNANVNLIDQYLHLIQLHSIPSDLVQYAESYLTHAKNSIRYYAVHAKDFERIRPCFESVTKYFNMLNDDLAREYVRCQRQCYLDRLNSYTTAISQYTVTTNACINNRLN</sequence>
<organism evidence="6">
    <name type="scientific">Phlebotomus perniciosus</name>
    <name type="common">Phlebotomine sand fly</name>
    <dbReference type="NCBI Taxonomy" id="13204"/>
    <lineage>
        <taxon>Eukaryota</taxon>
        <taxon>Metazoa</taxon>
        <taxon>Ecdysozoa</taxon>
        <taxon>Arthropoda</taxon>
        <taxon>Hexapoda</taxon>
        <taxon>Insecta</taxon>
        <taxon>Pterygota</taxon>
        <taxon>Neoptera</taxon>
        <taxon>Endopterygota</taxon>
        <taxon>Diptera</taxon>
        <taxon>Nematocera</taxon>
        <taxon>Psychodoidea</taxon>
        <taxon>Psychodidae</taxon>
        <taxon>Phlebotomus</taxon>
        <taxon>Larroussius</taxon>
    </lineage>
</organism>
<feature type="compositionally biased region" description="Polar residues" evidence="3">
    <location>
        <begin position="139"/>
        <end position="149"/>
    </location>
</feature>
<evidence type="ECO:0000259" key="5">
    <source>
        <dbReference type="Pfam" id="PF25001"/>
    </source>
</evidence>
<feature type="domain" description="Aegyptin/gSG7 salivary protein-like four-helix bundle" evidence="5">
    <location>
        <begin position="157"/>
        <end position="252"/>
    </location>
</feature>
<dbReference type="Pfam" id="PF25001">
    <property type="entry name" value="Aegyptin_C"/>
    <property type="match status" value="1"/>
</dbReference>
<evidence type="ECO:0000256" key="2">
    <source>
        <dbReference type="ARBA" id="ARBA00022525"/>
    </source>
</evidence>
<evidence type="ECO:0000256" key="4">
    <source>
        <dbReference type="SAM" id="SignalP"/>
    </source>
</evidence>
<proteinExistence type="evidence at transcript level"/>
<feature type="compositionally biased region" description="Basic and acidic residues" evidence="3">
    <location>
        <begin position="129"/>
        <end position="138"/>
    </location>
</feature>
<dbReference type="AlphaFoldDB" id="I7LR89"/>
<reference evidence="6" key="1">
    <citation type="submission" date="2012-07" db="EMBL/GenBank/DDBJ databases">
        <title>Expression and purification of recombinant salivary proteins from Phlebotomus perniciosus.</title>
        <authorList>
            <person name="Martin-Martin I."/>
            <person name="Molina Moreno R."/>
            <person name="Jimenez Alonso M."/>
        </authorList>
    </citation>
    <scope>NUCLEOTIDE SEQUENCE</scope>
</reference>
<evidence type="ECO:0000256" key="1">
    <source>
        <dbReference type="ARBA" id="ARBA00004613"/>
    </source>
</evidence>
<evidence type="ECO:0000313" key="6">
    <source>
        <dbReference type="EMBL" id="CCK33662.1"/>
    </source>
</evidence>
<dbReference type="InterPro" id="IPR056799">
    <property type="entry name" value="ALL3/gSG7_salivary-like_helix"/>
</dbReference>
<dbReference type="GO" id="GO:0005576">
    <property type="term" value="C:extracellular region"/>
    <property type="evidence" value="ECO:0007669"/>
    <property type="project" value="UniProtKB-SubCell"/>
</dbReference>
<evidence type="ECO:0000256" key="3">
    <source>
        <dbReference type="SAM" id="MobiDB-lite"/>
    </source>
</evidence>
<keyword evidence="4" id="KW-0732">Signal</keyword>
<accession>I7LR89</accession>
<feature type="compositionally biased region" description="Polar residues" evidence="3">
    <location>
        <begin position="109"/>
        <end position="122"/>
    </location>
</feature>